<comment type="caution">
    <text evidence="2">The sequence shown here is derived from an EMBL/GenBank/DDBJ whole genome shotgun (WGS) entry which is preliminary data.</text>
</comment>
<keyword evidence="1" id="KW-1133">Transmembrane helix</keyword>
<name>A0A1F7VEY2_9BACT</name>
<dbReference type="AlphaFoldDB" id="A0A1F7VEY2"/>
<keyword evidence="1" id="KW-0472">Membrane</keyword>
<feature type="transmembrane region" description="Helical" evidence="1">
    <location>
        <begin position="75"/>
        <end position="95"/>
    </location>
</feature>
<evidence type="ECO:0000313" key="2">
    <source>
        <dbReference type="EMBL" id="OGL89066.1"/>
    </source>
</evidence>
<gene>
    <name evidence="2" type="ORF">A3H75_01440</name>
</gene>
<proteinExistence type="predicted"/>
<dbReference type="Proteomes" id="UP000176678">
    <property type="component" value="Unassembled WGS sequence"/>
</dbReference>
<reference evidence="2 3" key="1">
    <citation type="journal article" date="2016" name="Nat. Commun.">
        <title>Thousands of microbial genomes shed light on interconnected biogeochemical processes in an aquifer system.</title>
        <authorList>
            <person name="Anantharaman K."/>
            <person name="Brown C.T."/>
            <person name="Hug L.A."/>
            <person name="Sharon I."/>
            <person name="Castelle C.J."/>
            <person name="Probst A.J."/>
            <person name="Thomas B.C."/>
            <person name="Singh A."/>
            <person name="Wilkins M.J."/>
            <person name="Karaoz U."/>
            <person name="Brodie E.L."/>
            <person name="Williams K.H."/>
            <person name="Hubbard S.S."/>
            <person name="Banfield J.F."/>
        </authorList>
    </citation>
    <scope>NUCLEOTIDE SEQUENCE [LARGE SCALE GENOMIC DNA]</scope>
</reference>
<keyword evidence="1" id="KW-0812">Transmembrane</keyword>
<accession>A0A1F7VEY2</accession>
<sequence>MGYRNWKFDKQLKRVLRLWWNDPRYALSENAEQRIRERVFSEVYRAKKKQEAPVSLYIRVHTLAKLFIPQNVWRFALQPALVVALVLGVGTGGWITSVQAASKSLPGDALYSIKIASEKTQVAFASLSNDERAVTGLRMVFASRRLDEVKKVSRVKNQKEKEARASVAVRGFKEQITNLNTSLKDLKTTQPESLVQVAKTVGEKSGSFVDELSQTKAGVGSPIVEHQLQEATQLVKQTSDAAVAVVVANHASGNMDVSTKEVAAMVGDQLNRARDTVDILVKQEGVGNAARRQVAQVVRDAEQLIEKQEFDGALTRVRAIQEIADTVAPAPGEGVPSFAATITRVIENVTSTIIGEKR</sequence>
<evidence type="ECO:0000313" key="3">
    <source>
        <dbReference type="Proteomes" id="UP000176678"/>
    </source>
</evidence>
<organism evidence="2 3">
    <name type="scientific">Candidatus Uhrbacteria bacterium RIFCSPLOWO2_02_FULL_51_9</name>
    <dbReference type="NCBI Taxonomy" id="1802410"/>
    <lineage>
        <taxon>Bacteria</taxon>
        <taxon>Candidatus Uhriibacteriota</taxon>
    </lineage>
</organism>
<protein>
    <submittedName>
        <fullName evidence="2">Uncharacterized protein</fullName>
    </submittedName>
</protein>
<dbReference type="EMBL" id="MGES01000016">
    <property type="protein sequence ID" value="OGL89066.1"/>
    <property type="molecule type" value="Genomic_DNA"/>
</dbReference>
<evidence type="ECO:0000256" key="1">
    <source>
        <dbReference type="SAM" id="Phobius"/>
    </source>
</evidence>